<evidence type="ECO:0000256" key="2">
    <source>
        <dbReference type="ARBA" id="ARBA00022771"/>
    </source>
</evidence>
<dbReference type="InterPro" id="IPR036893">
    <property type="entry name" value="SBP_sf"/>
</dbReference>
<feature type="domain" description="SBP-type" evidence="5">
    <location>
        <begin position="7"/>
        <end position="84"/>
    </location>
</feature>
<protein>
    <submittedName>
        <fullName evidence="6">Squamosa promoter-binding 9</fullName>
    </submittedName>
</protein>
<dbReference type="PROSITE" id="PS51141">
    <property type="entry name" value="ZF_SBP"/>
    <property type="match status" value="1"/>
</dbReference>
<gene>
    <name evidence="6" type="ORF">C2E20_5220</name>
</gene>
<name>A0A2P6VAY2_9CHLO</name>
<dbReference type="Pfam" id="PF03110">
    <property type="entry name" value="SBP"/>
    <property type="match status" value="1"/>
</dbReference>
<dbReference type="InterPro" id="IPR044817">
    <property type="entry name" value="SBP-like"/>
</dbReference>
<evidence type="ECO:0000256" key="3">
    <source>
        <dbReference type="ARBA" id="ARBA00022833"/>
    </source>
</evidence>
<sequence length="159" mass="17056">MTLKDRADAARNTCCGEELVGTGGFYRRYRVCKRHSQSPSLPVAGIQQRFCQQCARFHPVDDFEPERRSCKAALERHRSKRRSSGRSGGSHGAGIGPFQSVSAWGGSHAVAAGTQPPSPLAPVLSACDTGTEASIEGWIGGVLLPPPQPCATYDWRGAF</sequence>
<keyword evidence="3" id="KW-0862">Zinc</keyword>
<feature type="region of interest" description="Disordered" evidence="4">
    <location>
        <begin position="74"/>
        <end position="97"/>
    </location>
</feature>
<evidence type="ECO:0000256" key="1">
    <source>
        <dbReference type="ARBA" id="ARBA00022723"/>
    </source>
</evidence>
<keyword evidence="1" id="KW-0479">Metal-binding</keyword>
<dbReference type="PANTHER" id="PTHR31251:SF169">
    <property type="entry name" value="SQUAMOSA PROMOTER-BINDING-LIKE PROTEIN 8"/>
    <property type="match status" value="1"/>
</dbReference>
<dbReference type="GO" id="GO:0003677">
    <property type="term" value="F:DNA binding"/>
    <property type="evidence" value="ECO:0007669"/>
    <property type="project" value="InterPro"/>
</dbReference>
<dbReference type="GO" id="GO:0005634">
    <property type="term" value="C:nucleus"/>
    <property type="evidence" value="ECO:0007669"/>
    <property type="project" value="InterPro"/>
</dbReference>
<dbReference type="STRING" id="554055.A0A2P6VAY2"/>
<dbReference type="InterPro" id="IPR004333">
    <property type="entry name" value="SBP_dom"/>
</dbReference>
<dbReference type="Proteomes" id="UP000239649">
    <property type="component" value="Unassembled WGS sequence"/>
</dbReference>
<keyword evidence="2" id="KW-0863">Zinc-finger</keyword>
<evidence type="ECO:0000313" key="6">
    <source>
        <dbReference type="EMBL" id="PSC71250.1"/>
    </source>
</evidence>
<reference evidence="6 7" key="1">
    <citation type="journal article" date="2018" name="Plant J.">
        <title>Genome sequences of Chlorella sorokiniana UTEX 1602 and Micractinium conductrix SAG 241.80: implications to maltose excretion by a green alga.</title>
        <authorList>
            <person name="Arriola M.B."/>
            <person name="Velmurugan N."/>
            <person name="Zhang Y."/>
            <person name="Plunkett M.H."/>
            <person name="Hondzo H."/>
            <person name="Barney B.M."/>
        </authorList>
    </citation>
    <scope>NUCLEOTIDE SEQUENCE [LARGE SCALE GENOMIC DNA]</scope>
    <source>
        <strain evidence="6 7">SAG 241.80</strain>
    </source>
</reference>
<feature type="compositionally biased region" description="Gly residues" evidence="4">
    <location>
        <begin position="86"/>
        <end position="95"/>
    </location>
</feature>
<evidence type="ECO:0000259" key="5">
    <source>
        <dbReference type="PROSITE" id="PS51141"/>
    </source>
</evidence>
<evidence type="ECO:0000313" key="7">
    <source>
        <dbReference type="Proteomes" id="UP000239649"/>
    </source>
</evidence>
<dbReference type="PANTHER" id="PTHR31251">
    <property type="entry name" value="SQUAMOSA PROMOTER-BINDING-LIKE PROTEIN 4"/>
    <property type="match status" value="1"/>
</dbReference>
<dbReference type="AlphaFoldDB" id="A0A2P6VAY2"/>
<accession>A0A2P6VAY2</accession>
<dbReference type="SUPFAM" id="SSF103612">
    <property type="entry name" value="SBT domain"/>
    <property type="match status" value="1"/>
</dbReference>
<dbReference type="GO" id="GO:0008270">
    <property type="term" value="F:zinc ion binding"/>
    <property type="evidence" value="ECO:0007669"/>
    <property type="project" value="UniProtKB-KW"/>
</dbReference>
<comment type="caution">
    <text evidence="6">The sequence shown here is derived from an EMBL/GenBank/DDBJ whole genome shotgun (WGS) entry which is preliminary data.</text>
</comment>
<dbReference type="EMBL" id="LHPF02000015">
    <property type="protein sequence ID" value="PSC71250.1"/>
    <property type="molecule type" value="Genomic_DNA"/>
</dbReference>
<proteinExistence type="predicted"/>
<dbReference type="OrthoDB" id="515760at2759"/>
<organism evidence="6 7">
    <name type="scientific">Micractinium conductrix</name>
    <dbReference type="NCBI Taxonomy" id="554055"/>
    <lineage>
        <taxon>Eukaryota</taxon>
        <taxon>Viridiplantae</taxon>
        <taxon>Chlorophyta</taxon>
        <taxon>core chlorophytes</taxon>
        <taxon>Trebouxiophyceae</taxon>
        <taxon>Chlorellales</taxon>
        <taxon>Chlorellaceae</taxon>
        <taxon>Chlorella clade</taxon>
        <taxon>Micractinium</taxon>
    </lineage>
</organism>
<keyword evidence="7" id="KW-1185">Reference proteome</keyword>
<evidence type="ECO:0000256" key="4">
    <source>
        <dbReference type="SAM" id="MobiDB-lite"/>
    </source>
</evidence>
<dbReference type="Gene3D" id="4.10.1100.10">
    <property type="entry name" value="Transcription factor, SBP-box domain"/>
    <property type="match status" value="1"/>
</dbReference>